<dbReference type="Pfam" id="PF05534">
    <property type="entry name" value="HicB"/>
    <property type="match status" value="1"/>
</dbReference>
<name>A0A1E7XIZ1_9LACO</name>
<accession>A0A1E7XIZ1</accession>
<gene>
    <name evidence="1" type="ORF">LASUN_00520</name>
</gene>
<dbReference type="EMBL" id="MIQE01000002">
    <property type="protein sequence ID" value="OFA13053.1"/>
    <property type="molecule type" value="Genomic_DNA"/>
</dbReference>
<dbReference type="InterPro" id="IPR008651">
    <property type="entry name" value="Uncharacterised_HicB"/>
</dbReference>
<dbReference type="AlphaFoldDB" id="A0A1E7XIZ1"/>
<dbReference type="InterPro" id="IPR013321">
    <property type="entry name" value="Arc_rbn_hlx_hlx"/>
</dbReference>
<comment type="caution">
    <text evidence="1">The sequence shown here is derived from an EMBL/GenBank/DDBJ whole genome shotgun (WGS) entry which is preliminary data.</text>
</comment>
<dbReference type="Gene3D" id="1.10.1220.10">
    <property type="entry name" value="Met repressor-like"/>
    <property type="match status" value="1"/>
</dbReference>
<dbReference type="Gene3D" id="3.30.160.250">
    <property type="match status" value="1"/>
</dbReference>
<organism evidence="1 2">
    <name type="scientific">Lentilactobacillus sunkii</name>
    <dbReference type="NCBI Taxonomy" id="481719"/>
    <lineage>
        <taxon>Bacteria</taxon>
        <taxon>Bacillati</taxon>
        <taxon>Bacillota</taxon>
        <taxon>Bacilli</taxon>
        <taxon>Lactobacillales</taxon>
        <taxon>Lactobacillaceae</taxon>
        <taxon>Lentilactobacillus</taxon>
    </lineage>
</organism>
<proteinExistence type="predicted"/>
<sequence>MKDLNYYMSLNYKQDIVKVNDPDGDYVQASIPRLPGVIAFGNTTSEALKDLEGAKKIWLKKCLSEGIAIPEPITETFSGRITLRMPKSLHKELSDFAEDEGTSLNQYIVTLLEQNNVLSVGTWLMNQFAKYIPLGSFSKDSSTDYRIKINADQQGQSSDIDSPISISSNQTVRVEGVVIEEN</sequence>
<dbReference type="SUPFAM" id="SSF143100">
    <property type="entry name" value="TTHA1013/TTHA0281-like"/>
    <property type="match status" value="1"/>
</dbReference>
<dbReference type="SUPFAM" id="SSF47598">
    <property type="entry name" value="Ribbon-helix-helix"/>
    <property type="match status" value="1"/>
</dbReference>
<protein>
    <submittedName>
        <fullName evidence="1">HicB family protein</fullName>
    </submittedName>
</protein>
<dbReference type="InterPro" id="IPR035069">
    <property type="entry name" value="TTHA1013/TTHA0281-like"/>
</dbReference>
<dbReference type="InterPro" id="IPR010985">
    <property type="entry name" value="Ribbon_hlx_hlx"/>
</dbReference>
<dbReference type="Proteomes" id="UP000177010">
    <property type="component" value="Unassembled WGS sequence"/>
</dbReference>
<dbReference type="STRING" id="481719.LASUN_00520"/>
<dbReference type="RefSeq" id="WP_070366840.1">
    <property type="nucleotide sequence ID" value="NZ_JAZHVW010000013.1"/>
</dbReference>
<dbReference type="GO" id="GO:0006355">
    <property type="term" value="P:regulation of DNA-templated transcription"/>
    <property type="evidence" value="ECO:0007669"/>
    <property type="project" value="InterPro"/>
</dbReference>
<evidence type="ECO:0000313" key="1">
    <source>
        <dbReference type="EMBL" id="OFA13053.1"/>
    </source>
</evidence>
<reference evidence="1 2" key="1">
    <citation type="submission" date="2016-09" db="EMBL/GenBank/DDBJ databases">
        <title>Genome Sequence of Lactobacillus sunkii Strain CG01.</title>
        <authorList>
            <person name="Poehlein A."/>
            <person name="Gabris C."/>
            <person name="Bengelsdorf F.R."/>
            <person name="Duerre P."/>
            <person name="Daniel R."/>
        </authorList>
    </citation>
    <scope>NUCLEOTIDE SEQUENCE [LARGE SCALE GENOMIC DNA]</scope>
    <source>
        <strain evidence="1 2">CG_D</strain>
    </source>
</reference>
<evidence type="ECO:0000313" key="2">
    <source>
        <dbReference type="Proteomes" id="UP000177010"/>
    </source>
</evidence>